<keyword evidence="2" id="KW-1133">Transmembrane helix</keyword>
<dbReference type="Gene3D" id="2.130.10.130">
    <property type="entry name" value="Integrin alpha, N-terminal"/>
    <property type="match status" value="2"/>
</dbReference>
<feature type="transmembrane region" description="Helical" evidence="2">
    <location>
        <begin position="1371"/>
        <end position="1392"/>
    </location>
</feature>
<dbReference type="PANTHER" id="PTHR44103">
    <property type="entry name" value="PROPROTEIN CONVERTASE P"/>
    <property type="match status" value="1"/>
</dbReference>
<keyword evidence="2" id="KW-0812">Transmembrane</keyword>
<feature type="transmembrane region" description="Helical" evidence="2">
    <location>
        <begin position="950"/>
        <end position="968"/>
    </location>
</feature>
<accession>A0A813UEY4</accession>
<feature type="transmembrane region" description="Helical" evidence="2">
    <location>
        <begin position="400"/>
        <end position="429"/>
    </location>
</feature>
<comment type="caution">
    <text evidence="3">The sequence shown here is derived from an EMBL/GenBank/DDBJ whole genome shotgun (WGS) entry which is preliminary data.</text>
</comment>
<reference evidence="3" key="1">
    <citation type="submission" date="2021-02" db="EMBL/GenBank/DDBJ databases">
        <authorList>
            <person name="Nowell W R."/>
        </authorList>
    </citation>
    <scope>NUCLEOTIDE SEQUENCE</scope>
</reference>
<dbReference type="EMBL" id="CAJNOE010000055">
    <property type="protein sequence ID" value="CAF0824968.1"/>
    <property type="molecule type" value="Genomic_DNA"/>
</dbReference>
<keyword evidence="2" id="KW-0472">Membrane</keyword>
<dbReference type="InterPro" id="IPR013517">
    <property type="entry name" value="FG-GAP"/>
</dbReference>
<evidence type="ECO:0000313" key="3">
    <source>
        <dbReference type="EMBL" id="CAF0824968.1"/>
    </source>
</evidence>
<sequence>MKFKTLITWLYQKGVNYNLFMLKDDEYDDDDDVNIQDPTITVKHQKYKTRLYVILLTVCLYILFYINLMKTKPTTVIVSDITFDLYNKLYVEHHQTLSCPCSTTAIPYENITSNDVIIHPVCSSIFVDPIWIEGLYFAEASQYGVWDFRTTAYSQFEFLSSFCSLSNEVISETLTDIDHNELVSLYLLSEEQIRIEIDGKIEYLKNSAASRMITFLNYLRNTSNTHYFVSALNTNFIIETSSASNGFSIFFAHEVHMFDVYYEPNCGDTVLKIDATFSPQSYESIDRSDRYVISPMPNSSTVTGFFAACTPVEAILESTLDCLYEVECLHLLLNYFPNLTTINFNPDDSVLSSEHENISVREYLDNLFIKNWSKQINYTKYFDLCSPSSCSYSAVERSSVVYAITLFISLYGGLIIILRLIASFSIDMFMKWKFCMKRRNDNSAVEQRINQFKFAQTIKRLNLFKNINDRTEQSIKHQKVVTRVYLILLFGSICTVCLFTSLNSENVTITITNLSITTYNDLKDQHYSTLRCPCSNKAISYKKFLSLSPRLHQICSSHFIHNHWINILRSRRKHFPLKDWRSQLYLQVQFLSDFCRLANKTIDDAVIRYLSQLFIVSSVMHETEFNKQVNASLNQFYQSTTYNFDVMTDVLRLLMQIDQLYIQSARIIYGRVDDVNLISEVMADDGDSTRLIKYHFLLNEIQQINSTMSKCVCAINPYCQTPYVVSDPGFNAYKNLVYDVPGSIRRCLPIDSLLSSSLECLYEDYGCFPLLIASFYETLGHENYNPSLTFDFGPLIYNPATTVFPPNATVSSMFKEMMVEQWNPSMSYRSFFESCAPTYCTYSQRMRTENFLGVIVTIISMIGGLILSLRIVTPYLVKIIVGLMKKLKKKRQRTERVHQSYFNRIKTIIQNMIKLLSKTLIELNIFSSSDFESSIDRLTATYNGRWATRLYILLFLSTFTILIFYTMIQPHSVTKTFDQPSFNSSEQLRKIYGNKLKCSCSQIASTYNKFVEIIPEFHPICSSQFVSKEWHMGIINSLTSNFSLYSENDYRRFISAHLQYLQGLCQISKDSVNNAINELLTSLLVTVELLSKENFHHRIEILIEQSKSNVPFLVSRFLFMIQTFNHGNAFMTTYGTNFQYVSRISDSYAHTNAMIYDDNCSCGLFSNCTTQATFIQNSTRIPIVGLKMGCLPSESFRLSTLECFYNQSCLDLIHKYTNYQNSSIALSTNLSYFPPNSTVNELINHAFTEQWLKNITYSSYYDECFPSVCSYTYIEKFNILYLITLFLSLQGGLTLVLAWICPKIIQNVSKIYHYYRRRRQRTSVYPDNSLSMSSNDFNIQNTNNNADNQTEQNRTFEQRISSPSRRYSKRILIISLLILLIISIIIFSIYYARNVSMKNKTMDRNLNTTITSTTTMMSISSITTEPLCQDKFQQQISTNISCSEHDENNFQIATGDFNNDNRVDLVYSCRSNQNEEIIVLMNNGNGTFHNSSVLLLSRSDWITHMYVVDFNNDNRSDVFLIHGSNFIILLSTDNETFEYRTELTNKYISSINEVHIADFNNDNQSDVLLIRNTEPKENLIVFLGNDNGAFQTQIMVSSTKISKAINTAVVYDLNNDKILDIVISFTQFEKNVCIIYGRGNGSFSSGIVLFERNMIYAVTLAVTDINNDHYADIVIYDEDSKHFYVLFGSANGAFQRQKPFFTAIISFPYFLFIDDFDNDNQSDIAFLYSLYDFECKIYHYHNISFKRNEKTVIKSLGGLDTVIVRDINNDNYLDIILGTVNPNKIYVLFGYGNNRFYSHMVYSGEYQLFSSWLAVGDFNNDNFQDIVSANYDTMLIDVFLYKRECSIA</sequence>
<dbReference type="Proteomes" id="UP000663860">
    <property type="component" value="Unassembled WGS sequence"/>
</dbReference>
<gene>
    <name evidence="3" type="ORF">IZO911_LOCUS8209</name>
</gene>
<evidence type="ECO:0000313" key="4">
    <source>
        <dbReference type="Proteomes" id="UP000663860"/>
    </source>
</evidence>
<feature type="transmembrane region" description="Helical" evidence="2">
    <location>
        <begin position="851"/>
        <end position="881"/>
    </location>
</feature>
<feature type="transmembrane region" description="Helical" evidence="2">
    <location>
        <begin position="1279"/>
        <end position="1301"/>
    </location>
</feature>
<keyword evidence="1" id="KW-0732">Signal</keyword>
<evidence type="ECO:0000256" key="2">
    <source>
        <dbReference type="SAM" id="Phobius"/>
    </source>
</evidence>
<name>A0A813UEY4_9BILA</name>
<proteinExistence type="predicted"/>
<feature type="transmembrane region" description="Helical" evidence="2">
    <location>
        <begin position="51"/>
        <end position="68"/>
    </location>
</feature>
<dbReference type="PANTHER" id="PTHR44103:SF1">
    <property type="entry name" value="PROPROTEIN CONVERTASE P"/>
    <property type="match status" value="1"/>
</dbReference>
<feature type="transmembrane region" description="Helical" evidence="2">
    <location>
        <begin position="484"/>
        <end position="502"/>
    </location>
</feature>
<evidence type="ECO:0000256" key="1">
    <source>
        <dbReference type="ARBA" id="ARBA00022729"/>
    </source>
</evidence>
<organism evidence="3 4">
    <name type="scientific">Adineta steineri</name>
    <dbReference type="NCBI Taxonomy" id="433720"/>
    <lineage>
        <taxon>Eukaryota</taxon>
        <taxon>Metazoa</taxon>
        <taxon>Spiralia</taxon>
        <taxon>Gnathifera</taxon>
        <taxon>Rotifera</taxon>
        <taxon>Eurotatoria</taxon>
        <taxon>Bdelloidea</taxon>
        <taxon>Adinetida</taxon>
        <taxon>Adinetidae</taxon>
        <taxon>Adineta</taxon>
    </lineage>
</organism>
<dbReference type="SUPFAM" id="SSF69318">
    <property type="entry name" value="Integrin alpha N-terminal domain"/>
    <property type="match status" value="1"/>
</dbReference>
<dbReference type="InterPro" id="IPR028994">
    <property type="entry name" value="Integrin_alpha_N"/>
</dbReference>
<dbReference type="Pfam" id="PF13517">
    <property type="entry name" value="FG-GAP_3"/>
    <property type="match status" value="3"/>
</dbReference>
<protein>
    <submittedName>
        <fullName evidence="3">Uncharacterized protein</fullName>
    </submittedName>
</protein>